<sequence>MDVAIWLDMPDVLLAGNCVYREFVVTLGHDLLFTLQFVGY</sequence>
<dbReference type="RefSeq" id="WP_268247978.1">
    <property type="nucleotide sequence ID" value="NZ_BMYM01000001.1"/>
</dbReference>
<dbReference type="Proteomes" id="UP000644693">
    <property type="component" value="Unassembled WGS sequence"/>
</dbReference>
<keyword evidence="2" id="KW-1185">Reference proteome</keyword>
<reference evidence="1" key="1">
    <citation type="journal article" date="2014" name="Int. J. Syst. Evol. Microbiol.">
        <title>Complete genome sequence of Corynebacterium casei LMG S-19264T (=DSM 44701T), isolated from a smear-ripened cheese.</title>
        <authorList>
            <consortium name="US DOE Joint Genome Institute (JGI-PGF)"/>
            <person name="Walter F."/>
            <person name="Albersmeier A."/>
            <person name="Kalinowski J."/>
            <person name="Ruckert C."/>
        </authorList>
    </citation>
    <scope>NUCLEOTIDE SEQUENCE</scope>
    <source>
        <strain evidence="1">KCTC 23430</strain>
    </source>
</reference>
<gene>
    <name evidence="1" type="ORF">GCM10007053_08320</name>
</gene>
<accession>A0A919CJK8</accession>
<reference evidence="1" key="2">
    <citation type="submission" date="2020-09" db="EMBL/GenBank/DDBJ databases">
        <authorList>
            <person name="Sun Q."/>
            <person name="Kim S."/>
        </authorList>
    </citation>
    <scope>NUCLEOTIDE SEQUENCE</scope>
    <source>
        <strain evidence="1">KCTC 23430</strain>
    </source>
</reference>
<organism evidence="1 2">
    <name type="scientific">Parahalioglobus pacificus</name>
    <dbReference type="NCBI Taxonomy" id="930806"/>
    <lineage>
        <taxon>Bacteria</taxon>
        <taxon>Pseudomonadati</taxon>
        <taxon>Pseudomonadota</taxon>
        <taxon>Gammaproteobacteria</taxon>
        <taxon>Cellvibrionales</taxon>
        <taxon>Halieaceae</taxon>
        <taxon>Parahalioglobus</taxon>
    </lineage>
</organism>
<proteinExistence type="predicted"/>
<dbReference type="EMBL" id="BMYM01000001">
    <property type="protein sequence ID" value="GHD28695.1"/>
    <property type="molecule type" value="Genomic_DNA"/>
</dbReference>
<dbReference type="AlphaFoldDB" id="A0A919CJK8"/>
<evidence type="ECO:0000313" key="2">
    <source>
        <dbReference type="Proteomes" id="UP000644693"/>
    </source>
</evidence>
<protein>
    <submittedName>
        <fullName evidence="1">Uncharacterized protein</fullName>
    </submittedName>
</protein>
<name>A0A919CJK8_9GAMM</name>
<evidence type="ECO:0000313" key="1">
    <source>
        <dbReference type="EMBL" id="GHD28695.1"/>
    </source>
</evidence>
<comment type="caution">
    <text evidence="1">The sequence shown here is derived from an EMBL/GenBank/DDBJ whole genome shotgun (WGS) entry which is preliminary data.</text>
</comment>